<accession>A0A7T5R4E9</accession>
<dbReference type="GO" id="GO:0015035">
    <property type="term" value="F:protein-disulfide reductase activity"/>
    <property type="evidence" value="ECO:0007669"/>
    <property type="project" value="TreeGrafter"/>
</dbReference>
<evidence type="ECO:0000313" key="7">
    <source>
        <dbReference type="EMBL" id="QQG37342.1"/>
    </source>
</evidence>
<evidence type="ECO:0000313" key="8">
    <source>
        <dbReference type="Proteomes" id="UP000595362"/>
    </source>
</evidence>
<dbReference type="Proteomes" id="UP000595362">
    <property type="component" value="Chromosome"/>
</dbReference>
<dbReference type="InterPro" id="IPR017937">
    <property type="entry name" value="Thioredoxin_CS"/>
</dbReference>
<keyword evidence="1" id="KW-0813">Transport</keyword>
<sequence>MILGLGSKSAGKGTPGEGQTPGLAIDVDTEGFERHVIMASMDVPVLVDFWAPWCGPCKQLMPLLESAVKEAGGKVRLVRINIDDNPDLAQALRIQSVPTVFAFFKGQPVTAFAGVRPVSEIKAIIDQLSKMVQQQQPEAGEILDIAATLKSAATALSQNDLVTAQGLYAQILRQEPENVQAYAGIVRTFIAAGQMEQAQHMIKAAPEVMTKDPQFAAVRTAFDLASPQADRGQLASLQEAVAQNPEDHQSRFDLALLLFAAGAKEEAIDALVDIIRHQRNWEDDKARKQLLQFFEALGPADPLTLAGRRKLSSVLFS</sequence>
<dbReference type="GO" id="GO:0045454">
    <property type="term" value="P:cell redox homeostasis"/>
    <property type="evidence" value="ECO:0007669"/>
    <property type="project" value="TreeGrafter"/>
</dbReference>
<dbReference type="AlphaFoldDB" id="A0A7T5R4E9"/>
<dbReference type="Pfam" id="PF00085">
    <property type="entry name" value="Thioredoxin"/>
    <property type="match status" value="1"/>
</dbReference>
<keyword evidence="3" id="KW-1015">Disulfide bond</keyword>
<evidence type="ECO:0000256" key="5">
    <source>
        <dbReference type="SAM" id="MobiDB-lite"/>
    </source>
</evidence>
<keyword evidence="4" id="KW-0676">Redox-active center</keyword>
<feature type="domain" description="Thioredoxin" evidence="6">
    <location>
        <begin position="14"/>
        <end position="130"/>
    </location>
</feature>
<dbReference type="InterPro" id="IPR011990">
    <property type="entry name" value="TPR-like_helical_dom_sf"/>
</dbReference>
<dbReference type="Pfam" id="PF14561">
    <property type="entry name" value="TPR_20"/>
    <property type="match status" value="1"/>
</dbReference>
<protein>
    <submittedName>
        <fullName evidence="7">Tetratricopeptide repeat protein</fullName>
    </submittedName>
</protein>
<dbReference type="EMBL" id="CP066681">
    <property type="protein sequence ID" value="QQG37342.1"/>
    <property type="molecule type" value="Genomic_DNA"/>
</dbReference>
<organism evidence="7 8">
    <name type="scientific">Micavibrio aeruginosavorus</name>
    <dbReference type="NCBI Taxonomy" id="349221"/>
    <lineage>
        <taxon>Bacteria</taxon>
        <taxon>Pseudomonadati</taxon>
        <taxon>Bdellovibrionota</taxon>
        <taxon>Bdellovibrionia</taxon>
        <taxon>Bdellovibrionales</taxon>
        <taxon>Pseudobdellovibrionaceae</taxon>
        <taxon>Micavibrio</taxon>
    </lineage>
</organism>
<dbReference type="GO" id="GO:0006950">
    <property type="term" value="P:response to stress"/>
    <property type="evidence" value="ECO:0007669"/>
    <property type="project" value="UniProtKB-ARBA"/>
</dbReference>
<keyword evidence="2" id="KW-0249">Electron transport</keyword>
<dbReference type="Gene3D" id="1.25.40.10">
    <property type="entry name" value="Tetratricopeptide repeat domain"/>
    <property type="match status" value="2"/>
</dbReference>
<name>A0A7T5R4E9_9BACT</name>
<gene>
    <name evidence="7" type="ORF">HYS17_02040</name>
</gene>
<proteinExistence type="predicted"/>
<dbReference type="SUPFAM" id="SSF48452">
    <property type="entry name" value="TPR-like"/>
    <property type="match status" value="1"/>
</dbReference>
<dbReference type="Gene3D" id="3.40.30.10">
    <property type="entry name" value="Glutaredoxin"/>
    <property type="match status" value="1"/>
</dbReference>
<evidence type="ECO:0000259" key="6">
    <source>
        <dbReference type="PROSITE" id="PS51352"/>
    </source>
</evidence>
<reference evidence="7 8" key="1">
    <citation type="submission" date="2020-07" db="EMBL/GenBank/DDBJ databases">
        <title>Huge and variable diversity of episymbiotic CPR bacteria and DPANN archaea in groundwater ecosystems.</title>
        <authorList>
            <person name="He C.Y."/>
            <person name="Keren R."/>
            <person name="Whittaker M."/>
            <person name="Farag I.F."/>
            <person name="Doudna J."/>
            <person name="Cate J.H.D."/>
            <person name="Banfield J.F."/>
        </authorList>
    </citation>
    <scope>NUCLEOTIDE SEQUENCE [LARGE SCALE GENOMIC DNA]</scope>
    <source>
        <strain evidence="7">NC_groundwater_70_Ag_B-0.1um_54_66</strain>
    </source>
</reference>
<evidence type="ECO:0000256" key="4">
    <source>
        <dbReference type="ARBA" id="ARBA00023284"/>
    </source>
</evidence>
<dbReference type="InterPro" id="IPR013766">
    <property type="entry name" value="Thioredoxin_domain"/>
</dbReference>
<dbReference type="SUPFAM" id="SSF52833">
    <property type="entry name" value="Thioredoxin-like"/>
    <property type="match status" value="1"/>
</dbReference>
<dbReference type="PANTHER" id="PTHR45663">
    <property type="entry name" value="GEO12009P1"/>
    <property type="match status" value="1"/>
</dbReference>
<dbReference type="InterPro" id="IPR036249">
    <property type="entry name" value="Thioredoxin-like_sf"/>
</dbReference>
<dbReference type="PANTHER" id="PTHR45663:SF11">
    <property type="entry name" value="GEO12009P1"/>
    <property type="match status" value="1"/>
</dbReference>
<feature type="region of interest" description="Disordered" evidence="5">
    <location>
        <begin position="1"/>
        <end position="24"/>
    </location>
</feature>
<evidence type="ECO:0000256" key="1">
    <source>
        <dbReference type="ARBA" id="ARBA00022448"/>
    </source>
</evidence>
<dbReference type="PRINTS" id="PR00421">
    <property type="entry name" value="THIOREDOXIN"/>
</dbReference>
<dbReference type="PROSITE" id="PS00194">
    <property type="entry name" value="THIOREDOXIN_1"/>
    <property type="match status" value="1"/>
</dbReference>
<dbReference type="Pfam" id="PF14559">
    <property type="entry name" value="TPR_19"/>
    <property type="match status" value="1"/>
</dbReference>
<dbReference type="GO" id="GO:0005829">
    <property type="term" value="C:cytosol"/>
    <property type="evidence" value="ECO:0007669"/>
    <property type="project" value="TreeGrafter"/>
</dbReference>
<dbReference type="PROSITE" id="PS51352">
    <property type="entry name" value="THIOREDOXIN_2"/>
    <property type="match status" value="1"/>
</dbReference>
<evidence type="ECO:0000256" key="3">
    <source>
        <dbReference type="ARBA" id="ARBA00023157"/>
    </source>
</evidence>
<evidence type="ECO:0000256" key="2">
    <source>
        <dbReference type="ARBA" id="ARBA00022982"/>
    </source>
</evidence>
<dbReference type="CDD" id="cd02947">
    <property type="entry name" value="TRX_family"/>
    <property type="match status" value="1"/>
</dbReference>